<organism evidence="1 2">
    <name type="scientific">Araneus ventricosus</name>
    <name type="common">Orbweaver spider</name>
    <name type="synonym">Epeira ventricosa</name>
    <dbReference type="NCBI Taxonomy" id="182803"/>
    <lineage>
        <taxon>Eukaryota</taxon>
        <taxon>Metazoa</taxon>
        <taxon>Ecdysozoa</taxon>
        <taxon>Arthropoda</taxon>
        <taxon>Chelicerata</taxon>
        <taxon>Arachnida</taxon>
        <taxon>Araneae</taxon>
        <taxon>Araneomorphae</taxon>
        <taxon>Entelegynae</taxon>
        <taxon>Araneoidea</taxon>
        <taxon>Araneidae</taxon>
        <taxon>Araneus</taxon>
    </lineage>
</organism>
<dbReference type="AlphaFoldDB" id="A0A4Y2L7Z3"/>
<sequence length="157" mass="18011">MTPSVLPFVSHTNYFERLITSVRCCPFRIEVFTCCSQCPLHTKKKWNVLAEVETDEDSDNGPEDVSEEIFLDHESFCEPYTESEEKGDSGNDSMNNLNCFQKKEGTEWSKTKCRQNIHCHNNVSRLPGKEGPSKDVTSPVKSWELFINDNMILLIVE</sequence>
<evidence type="ECO:0008006" key="3">
    <source>
        <dbReference type="Google" id="ProtNLM"/>
    </source>
</evidence>
<protein>
    <recommendedName>
        <fullName evidence="3">PiggyBac transposable element-derived protein domain-containing protein</fullName>
    </recommendedName>
</protein>
<comment type="caution">
    <text evidence="1">The sequence shown here is derived from an EMBL/GenBank/DDBJ whole genome shotgun (WGS) entry which is preliminary data.</text>
</comment>
<name>A0A4Y2L7Z3_ARAVE</name>
<gene>
    <name evidence="1" type="ORF">AVEN_100375_1</name>
</gene>
<dbReference type="EMBL" id="BGPR01005507">
    <property type="protein sequence ID" value="GBN10821.1"/>
    <property type="molecule type" value="Genomic_DNA"/>
</dbReference>
<evidence type="ECO:0000313" key="2">
    <source>
        <dbReference type="Proteomes" id="UP000499080"/>
    </source>
</evidence>
<keyword evidence="2" id="KW-1185">Reference proteome</keyword>
<evidence type="ECO:0000313" key="1">
    <source>
        <dbReference type="EMBL" id="GBN10821.1"/>
    </source>
</evidence>
<proteinExistence type="predicted"/>
<reference evidence="1 2" key="1">
    <citation type="journal article" date="2019" name="Sci. Rep.">
        <title>Orb-weaving spider Araneus ventricosus genome elucidates the spidroin gene catalogue.</title>
        <authorList>
            <person name="Kono N."/>
            <person name="Nakamura H."/>
            <person name="Ohtoshi R."/>
            <person name="Moran D.A.P."/>
            <person name="Shinohara A."/>
            <person name="Yoshida Y."/>
            <person name="Fujiwara M."/>
            <person name="Mori M."/>
            <person name="Tomita M."/>
            <person name="Arakawa K."/>
        </authorList>
    </citation>
    <scope>NUCLEOTIDE SEQUENCE [LARGE SCALE GENOMIC DNA]</scope>
</reference>
<accession>A0A4Y2L7Z3</accession>
<dbReference type="Proteomes" id="UP000499080">
    <property type="component" value="Unassembled WGS sequence"/>
</dbReference>